<protein>
    <recommendedName>
        <fullName evidence="5">AIG1-type G domain-containing protein</fullName>
    </recommendedName>
</protein>
<dbReference type="Gene3D" id="3.40.50.300">
    <property type="entry name" value="P-loop containing nucleotide triphosphate hydrolases"/>
    <property type="match status" value="2"/>
</dbReference>
<proteinExistence type="inferred from homology"/>
<reference evidence="6" key="3">
    <citation type="submission" date="2025-09" db="UniProtKB">
        <authorList>
            <consortium name="Ensembl"/>
        </authorList>
    </citation>
    <scope>IDENTIFICATION</scope>
</reference>
<dbReference type="GO" id="GO:0005525">
    <property type="term" value="F:GTP binding"/>
    <property type="evidence" value="ECO:0007669"/>
    <property type="project" value="UniProtKB-KW"/>
</dbReference>
<dbReference type="Ensembl" id="ENSEEET00000061074.1">
    <property type="protein sequence ID" value="ENSEEEP00000056808.1"/>
    <property type="gene ID" value="ENSEEEG00000025884.1"/>
</dbReference>
<dbReference type="InterPro" id="IPR006703">
    <property type="entry name" value="G_AIG1"/>
</dbReference>
<reference evidence="6 7" key="1">
    <citation type="submission" date="2020-05" db="EMBL/GenBank/DDBJ databases">
        <title>Electrophorus electricus (electric eel) genome, fEleEle1, primary haplotype.</title>
        <authorList>
            <person name="Myers G."/>
            <person name="Meyer A."/>
            <person name="Fedrigo O."/>
            <person name="Formenti G."/>
            <person name="Rhie A."/>
            <person name="Tracey A."/>
            <person name="Sims Y."/>
            <person name="Jarvis E.D."/>
        </authorList>
    </citation>
    <scope>NUCLEOTIDE SEQUENCE [LARGE SCALE GENOMIC DNA]</scope>
</reference>
<dbReference type="AlphaFoldDB" id="A0AAY5EIS5"/>
<feature type="region of interest" description="Disordered" evidence="4">
    <location>
        <begin position="130"/>
        <end position="163"/>
    </location>
</feature>
<keyword evidence="2" id="KW-0547">Nucleotide-binding</keyword>
<evidence type="ECO:0000259" key="5">
    <source>
        <dbReference type="Pfam" id="PF04548"/>
    </source>
</evidence>
<dbReference type="Pfam" id="PF04548">
    <property type="entry name" value="AIG1"/>
    <property type="match status" value="1"/>
</dbReference>
<evidence type="ECO:0000256" key="1">
    <source>
        <dbReference type="ARBA" id="ARBA00008535"/>
    </source>
</evidence>
<evidence type="ECO:0000256" key="4">
    <source>
        <dbReference type="SAM" id="MobiDB-lite"/>
    </source>
</evidence>
<evidence type="ECO:0000256" key="3">
    <source>
        <dbReference type="ARBA" id="ARBA00023134"/>
    </source>
</evidence>
<dbReference type="InterPro" id="IPR027417">
    <property type="entry name" value="P-loop_NTPase"/>
</dbReference>
<name>A0AAY5EIS5_ELEEL</name>
<dbReference type="GeneTree" id="ENSGT01130000281744"/>
<dbReference type="SUPFAM" id="SSF52540">
    <property type="entry name" value="P-loop containing nucleoside triphosphate hydrolases"/>
    <property type="match status" value="1"/>
</dbReference>
<evidence type="ECO:0000256" key="2">
    <source>
        <dbReference type="ARBA" id="ARBA00022741"/>
    </source>
</evidence>
<organism evidence="6 7">
    <name type="scientific">Electrophorus electricus</name>
    <name type="common">Electric eel</name>
    <name type="synonym">Gymnotus electricus</name>
    <dbReference type="NCBI Taxonomy" id="8005"/>
    <lineage>
        <taxon>Eukaryota</taxon>
        <taxon>Metazoa</taxon>
        <taxon>Chordata</taxon>
        <taxon>Craniata</taxon>
        <taxon>Vertebrata</taxon>
        <taxon>Euteleostomi</taxon>
        <taxon>Actinopterygii</taxon>
        <taxon>Neopterygii</taxon>
        <taxon>Teleostei</taxon>
        <taxon>Ostariophysi</taxon>
        <taxon>Gymnotiformes</taxon>
        <taxon>Gymnotoidei</taxon>
        <taxon>Gymnotidae</taxon>
        <taxon>Electrophorus</taxon>
    </lineage>
</organism>
<accession>A0AAY5EIS5</accession>
<feature type="domain" description="AIG1-type G" evidence="5">
    <location>
        <begin position="18"/>
        <end position="54"/>
    </location>
</feature>
<dbReference type="InterPro" id="IPR045058">
    <property type="entry name" value="GIMA/IAN/Toc"/>
</dbReference>
<keyword evidence="7" id="KW-1185">Reference proteome</keyword>
<dbReference type="PANTHER" id="PTHR10903:SF188">
    <property type="entry name" value="GTPASE IMAP FAMILY MEMBER 2-LIKE-RELATED"/>
    <property type="match status" value="1"/>
</dbReference>
<dbReference type="Proteomes" id="UP000314983">
    <property type="component" value="Chromosome 4"/>
</dbReference>
<reference evidence="6" key="2">
    <citation type="submission" date="2025-08" db="UniProtKB">
        <authorList>
            <consortium name="Ensembl"/>
        </authorList>
    </citation>
    <scope>IDENTIFICATION</scope>
</reference>
<dbReference type="PANTHER" id="PTHR10903">
    <property type="entry name" value="GTPASE, IMAP FAMILY MEMBER-RELATED"/>
    <property type="match status" value="1"/>
</dbReference>
<evidence type="ECO:0000313" key="6">
    <source>
        <dbReference type="Ensembl" id="ENSEEEP00000056808.1"/>
    </source>
</evidence>
<sequence>MQQICSIPFSEGESNDLRTVLLGKTGVGKTATGNTILGKDIFKEHVCSRSVTTELKCITMVTPGPHVFLLVLTVGLFTHKEKEAVKMIQELNPKYRGQVTDLKKISFIVEMNEGTCYTNEMTQNLRREKALEEKEKKGTEDEANEKKTTAEKHEAREREDKYKKELEKMELRKKRFRKRKKKE</sequence>
<comment type="similarity">
    <text evidence="1">Belongs to the TRAFAC class TrmE-Era-EngA-EngB-Septin-like GTPase superfamily. AIG1/Toc34/Toc159-like paraseptin GTPase family. IAN subfamily.</text>
</comment>
<evidence type="ECO:0000313" key="7">
    <source>
        <dbReference type="Proteomes" id="UP000314983"/>
    </source>
</evidence>
<keyword evidence="3" id="KW-0342">GTP-binding</keyword>